<gene>
    <name evidence="1" type="ORF">QYF61_023498</name>
</gene>
<dbReference type="EMBL" id="JAUNZN010000009">
    <property type="protein sequence ID" value="KAK4816811.1"/>
    <property type="molecule type" value="Genomic_DNA"/>
</dbReference>
<dbReference type="AlphaFoldDB" id="A0AAN7S251"/>
<dbReference type="Proteomes" id="UP001333110">
    <property type="component" value="Unassembled WGS sequence"/>
</dbReference>
<keyword evidence="2" id="KW-1185">Reference proteome</keyword>
<accession>A0AAN7S251</accession>
<evidence type="ECO:0000313" key="1">
    <source>
        <dbReference type="EMBL" id="KAK4816811.1"/>
    </source>
</evidence>
<sequence>MFPPPAVSFGLFVLFNSQNTLKAEKGPASYSTGREPEKLECLGKATAIRQGWLLAAGRNDWYVDGGRVVDVLYLGCSKALDTVSVLTSKLGYDDLDG</sequence>
<protein>
    <submittedName>
        <fullName evidence="1">Uncharacterized protein</fullName>
    </submittedName>
</protein>
<organism evidence="1 2">
    <name type="scientific">Mycteria americana</name>
    <name type="common">Wood stork</name>
    <dbReference type="NCBI Taxonomy" id="33587"/>
    <lineage>
        <taxon>Eukaryota</taxon>
        <taxon>Metazoa</taxon>
        <taxon>Chordata</taxon>
        <taxon>Craniata</taxon>
        <taxon>Vertebrata</taxon>
        <taxon>Euteleostomi</taxon>
        <taxon>Archelosauria</taxon>
        <taxon>Archosauria</taxon>
        <taxon>Dinosauria</taxon>
        <taxon>Saurischia</taxon>
        <taxon>Theropoda</taxon>
        <taxon>Coelurosauria</taxon>
        <taxon>Aves</taxon>
        <taxon>Neognathae</taxon>
        <taxon>Neoaves</taxon>
        <taxon>Aequornithes</taxon>
        <taxon>Ciconiiformes</taxon>
        <taxon>Ciconiidae</taxon>
        <taxon>Mycteria</taxon>
    </lineage>
</organism>
<reference evidence="1 2" key="1">
    <citation type="journal article" date="2023" name="J. Hered.">
        <title>Chromosome-level genome of the wood stork (Mycteria americana) provides insight into avian chromosome evolution.</title>
        <authorList>
            <person name="Flamio R. Jr."/>
            <person name="Ramstad K.M."/>
        </authorList>
    </citation>
    <scope>NUCLEOTIDE SEQUENCE [LARGE SCALE GENOMIC DNA]</scope>
    <source>
        <strain evidence="1">JAX WOST 10</strain>
    </source>
</reference>
<name>A0AAN7S251_MYCAM</name>
<evidence type="ECO:0000313" key="2">
    <source>
        <dbReference type="Proteomes" id="UP001333110"/>
    </source>
</evidence>
<comment type="caution">
    <text evidence="1">The sequence shown here is derived from an EMBL/GenBank/DDBJ whole genome shotgun (WGS) entry which is preliminary data.</text>
</comment>
<proteinExistence type="predicted"/>